<evidence type="ECO:0000256" key="6">
    <source>
        <dbReference type="ARBA" id="ARBA00023242"/>
    </source>
</evidence>
<keyword evidence="4" id="KW-0963">Cytoplasm</keyword>
<reference evidence="7 8" key="1">
    <citation type="submission" date="2024-11" db="EMBL/GenBank/DDBJ databases">
        <title>Chromosome-level genome assembly of the freshwater bivalve Anodonta woodiana.</title>
        <authorList>
            <person name="Chen X."/>
        </authorList>
    </citation>
    <scope>NUCLEOTIDE SEQUENCE [LARGE SCALE GENOMIC DNA]</scope>
    <source>
        <strain evidence="7">MN2024</strain>
        <tissue evidence="7">Gills</tissue>
    </source>
</reference>
<keyword evidence="8" id="KW-1185">Reference proteome</keyword>
<evidence type="ECO:0000313" key="7">
    <source>
        <dbReference type="EMBL" id="KAL3888722.1"/>
    </source>
</evidence>
<name>A0ABD3XR64_SINWO</name>
<comment type="similarity">
    <text evidence="3">Belongs to the SHFL family.</text>
</comment>
<dbReference type="AlphaFoldDB" id="A0ABD3XR64"/>
<evidence type="ECO:0000256" key="2">
    <source>
        <dbReference type="ARBA" id="ARBA00004331"/>
    </source>
</evidence>
<evidence type="ECO:0000256" key="3">
    <source>
        <dbReference type="ARBA" id="ARBA00005469"/>
    </source>
</evidence>
<dbReference type="Proteomes" id="UP001634394">
    <property type="component" value="Unassembled WGS sequence"/>
</dbReference>
<dbReference type="GO" id="GO:0003723">
    <property type="term" value="F:RNA binding"/>
    <property type="evidence" value="ECO:0007669"/>
    <property type="project" value="UniProtKB-KW"/>
</dbReference>
<sequence>MAEGDDDDIISSEEQKEVRRLQELFRGRFSENDAATLYKHCNKNLLEAVDFVFKGDPAQIRNITDDGVVSKCKLCRQKYDAIPRENEYGWARHTCNNCGNEFHGFGAMNRTRSPCYNCWNVCTPVEVVPPFKRRRRRTRNKHSCTASNCCNRTPDANRSGAQINFCVHPLSTEKRVLHPSQQHVSTGSTVDTFLDQDDLESFCQYEPSLASITESTNENDSSD</sequence>
<dbReference type="EMBL" id="JBJQND010000001">
    <property type="protein sequence ID" value="KAL3888722.1"/>
    <property type="molecule type" value="Genomic_DNA"/>
</dbReference>
<evidence type="ECO:0000313" key="8">
    <source>
        <dbReference type="Proteomes" id="UP001634394"/>
    </source>
</evidence>
<dbReference type="PANTHER" id="PTHR16135">
    <property type="entry name" value="REPRESSOR OF YIELD OF DENV PROTEIN"/>
    <property type="match status" value="1"/>
</dbReference>
<keyword evidence="6" id="KW-0539">Nucleus</keyword>
<protein>
    <submittedName>
        <fullName evidence="7">Uncharacterized protein</fullName>
    </submittedName>
</protein>
<dbReference type="InterPro" id="IPR026795">
    <property type="entry name" value="SHFL"/>
</dbReference>
<comment type="caution">
    <text evidence="7">The sequence shown here is derived from an EMBL/GenBank/DDBJ whole genome shotgun (WGS) entry which is preliminary data.</text>
</comment>
<keyword evidence="5" id="KW-0694">RNA-binding</keyword>
<evidence type="ECO:0000256" key="5">
    <source>
        <dbReference type="ARBA" id="ARBA00022884"/>
    </source>
</evidence>
<comment type="subcellular location">
    <subcellularLocation>
        <location evidence="2">Cytoplasm</location>
        <location evidence="2">Cytoplasmic ribonucleoprotein granule</location>
    </subcellularLocation>
    <subcellularLocation>
        <location evidence="1">Nucleus</location>
    </subcellularLocation>
</comment>
<dbReference type="GO" id="GO:0036464">
    <property type="term" value="C:cytoplasmic ribonucleoprotein granule"/>
    <property type="evidence" value="ECO:0007669"/>
    <property type="project" value="UniProtKB-SubCell"/>
</dbReference>
<accession>A0ABD3XR64</accession>
<dbReference type="Pfam" id="PF15135">
    <property type="entry name" value="UPF0515"/>
    <property type="match status" value="1"/>
</dbReference>
<evidence type="ECO:0000256" key="1">
    <source>
        <dbReference type="ARBA" id="ARBA00004123"/>
    </source>
</evidence>
<gene>
    <name evidence="7" type="ORF">ACJMK2_001085</name>
</gene>
<proteinExistence type="inferred from homology"/>
<organism evidence="7 8">
    <name type="scientific">Sinanodonta woodiana</name>
    <name type="common">Chinese pond mussel</name>
    <name type="synonym">Anodonta woodiana</name>
    <dbReference type="NCBI Taxonomy" id="1069815"/>
    <lineage>
        <taxon>Eukaryota</taxon>
        <taxon>Metazoa</taxon>
        <taxon>Spiralia</taxon>
        <taxon>Lophotrochozoa</taxon>
        <taxon>Mollusca</taxon>
        <taxon>Bivalvia</taxon>
        <taxon>Autobranchia</taxon>
        <taxon>Heteroconchia</taxon>
        <taxon>Palaeoheterodonta</taxon>
        <taxon>Unionida</taxon>
        <taxon>Unionoidea</taxon>
        <taxon>Unionidae</taxon>
        <taxon>Unioninae</taxon>
        <taxon>Sinanodonta</taxon>
    </lineage>
</organism>
<evidence type="ECO:0000256" key="4">
    <source>
        <dbReference type="ARBA" id="ARBA00022490"/>
    </source>
</evidence>
<dbReference type="PANTHER" id="PTHR16135:SF2">
    <property type="entry name" value="SHIFTLESS ANTIVIRAL INHIBITOR OF RIBOSOMAL FRAMESHIFTING PROTEIN"/>
    <property type="match status" value="1"/>
</dbReference>
<dbReference type="GO" id="GO:0005634">
    <property type="term" value="C:nucleus"/>
    <property type="evidence" value="ECO:0007669"/>
    <property type="project" value="UniProtKB-SubCell"/>
</dbReference>